<keyword evidence="1" id="KW-0175">Coiled coil</keyword>
<comment type="caution">
    <text evidence="2">The sequence shown here is derived from an EMBL/GenBank/DDBJ whole genome shotgun (WGS) entry which is preliminary data.</text>
</comment>
<dbReference type="AlphaFoldDB" id="A0A9N7RRS5"/>
<protein>
    <submittedName>
        <fullName evidence="2">Uncharacterized protein</fullName>
    </submittedName>
</protein>
<organism evidence="2 3">
    <name type="scientific">Striga hermonthica</name>
    <name type="common">Purple witchweed</name>
    <name type="synonym">Buchnera hermonthica</name>
    <dbReference type="NCBI Taxonomy" id="68872"/>
    <lineage>
        <taxon>Eukaryota</taxon>
        <taxon>Viridiplantae</taxon>
        <taxon>Streptophyta</taxon>
        <taxon>Embryophyta</taxon>
        <taxon>Tracheophyta</taxon>
        <taxon>Spermatophyta</taxon>
        <taxon>Magnoliopsida</taxon>
        <taxon>eudicotyledons</taxon>
        <taxon>Gunneridae</taxon>
        <taxon>Pentapetalae</taxon>
        <taxon>asterids</taxon>
        <taxon>lamiids</taxon>
        <taxon>Lamiales</taxon>
        <taxon>Orobanchaceae</taxon>
        <taxon>Buchnereae</taxon>
        <taxon>Striga</taxon>
    </lineage>
</organism>
<sequence length="257" mass="28922">ACVGRALVSLVAAEDDHRRVASQLEGKKDIIATRDAVIVQLKEESTKMEADLKGQIAEKAAELEKAKVETSALSEEKKTFEAEVADLRARLAVVEQHFKISEAKLVETERALSEEKANHEAARKECVETRELVGRQHDAHQADIAKLEKEKSDYGEFMYENGFQAGKDSVIVEPKSGENAEVEVNEAGEEDEAGGPDLEIEMNTCLNLRWIIERYDAGYYNIDDLRLFLFHKLEKYGFDSEIKGMHVAADEDEREFC</sequence>
<gene>
    <name evidence="2" type="ORF">SHERM_07924</name>
</gene>
<feature type="non-terminal residue" evidence="2">
    <location>
        <position position="1"/>
    </location>
</feature>
<name>A0A9N7RRS5_STRHE</name>
<evidence type="ECO:0000313" key="3">
    <source>
        <dbReference type="Proteomes" id="UP001153555"/>
    </source>
</evidence>
<evidence type="ECO:0000256" key="1">
    <source>
        <dbReference type="SAM" id="Coils"/>
    </source>
</evidence>
<feature type="non-terminal residue" evidence="2">
    <location>
        <position position="257"/>
    </location>
</feature>
<dbReference type="Proteomes" id="UP001153555">
    <property type="component" value="Unassembled WGS sequence"/>
</dbReference>
<accession>A0A9N7RRS5</accession>
<reference evidence="2" key="1">
    <citation type="submission" date="2019-12" db="EMBL/GenBank/DDBJ databases">
        <authorList>
            <person name="Scholes J."/>
        </authorList>
    </citation>
    <scope>NUCLEOTIDE SEQUENCE</scope>
</reference>
<feature type="coiled-coil region" evidence="1">
    <location>
        <begin position="38"/>
        <end position="150"/>
    </location>
</feature>
<proteinExistence type="predicted"/>
<evidence type="ECO:0000313" key="2">
    <source>
        <dbReference type="EMBL" id="CAA0842060.1"/>
    </source>
</evidence>
<keyword evidence="3" id="KW-1185">Reference proteome</keyword>
<dbReference type="EMBL" id="CACSLK010034598">
    <property type="protein sequence ID" value="CAA0842060.1"/>
    <property type="molecule type" value="Genomic_DNA"/>
</dbReference>